<dbReference type="UniPathway" id="UPA00219"/>
<feature type="binding site" evidence="12">
    <location>
        <begin position="120"/>
        <end position="124"/>
    </location>
    <ligand>
        <name>UDP-N-acetyl-alpha-D-glucosamine</name>
        <dbReference type="ChEBI" id="CHEBI:57705"/>
    </ligand>
</feature>
<dbReference type="GO" id="GO:0008360">
    <property type="term" value="P:regulation of cell shape"/>
    <property type="evidence" value="ECO:0007669"/>
    <property type="project" value="UniProtKB-KW"/>
</dbReference>
<dbReference type="RefSeq" id="WP_178931149.1">
    <property type="nucleotide sequence ID" value="NZ_JACBAZ010000001.1"/>
</dbReference>
<feature type="domain" description="Enolpyruvate transferase" evidence="13">
    <location>
        <begin position="7"/>
        <end position="413"/>
    </location>
</feature>
<feature type="binding site" evidence="12">
    <location>
        <position position="91"/>
    </location>
    <ligand>
        <name>UDP-N-acetyl-alpha-D-glucosamine</name>
        <dbReference type="ChEBI" id="CHEBI:57705"/>
    </ligand>
</feature>
<feature type="modified residue" description="2-(S-cysteinyl)pyruvic acid O-phosphothioketal" evidence="12">
    <location>
        <position position="115"/>
    </location>
</feature>
<dbReference type="PANTHER" id="PTHR43783:SF1">
    <property type="entry name" value="UDP-N-ACETYLGLUCOSAMINE 1-CARBOXYVINYLTRANSFERASE"/>
    <property type="match status" value="1"/>
</dbReference>
<evidence type="ECO:0000313" key="14">
    <source>
        <dbReference type="EMBL" id="NWK54635.1"/>
    </source>
</evidence>
<keyword evidence="15" id="KW-1185">Reference proteome</keyword>
<dbReference type="EC" id="2.5.1.7" evidence="12"/>
<evidence type="ECO:0000256" key="1">
    <source>
        <dbReference type="ARBA" id="ARBA00004496"/>
    </source>
</evidence>
<dbReference type="GO" id="GO:0005737">
    <property type="term" value="C:cytoplasm"/>
    <property type="evidence" value="ECO:0007669"/>
    <property type="project" value="UniProtKB-SubCell"/>
</dbReference>
<name>A0A851GHB6_9BACT</name>
<feature type="binding site" evidence="12">
    <location>
        <begin position="22"/>
        <end position="23"/>
    </location>
    <ligand>
        <name>phosphoenolpyruvate</name>
        <dbReference type="ChEBI" id="CHEBI:58702"/>
    </ligand>
</feature>
<comment type="caution">
    <text evidence="12">Lacks conserved residue(s) required for the propagation of feature annotation.</text>
</comment>
<dbReference type="InterPro" id="IPR050068">
    <property type="entry name" value="MurA_subfamily"/>
</dbReference>
<comment type="caution">
    <text evidence="14">The sequence shown here is derived from an EMBL/GenBank/DDBJ whole genome shotgun (WGS) entry which is preliminary data.</text>
</comment>
<dbReference type="HAMAP" id="MF_00111">
    <property type="entry name" value="MurA"/>
    <property type="match status" value="1"/>
</dbReference>
<dbReference type="NCBIfam" id="NF006873">
    <property type="entry name" value="PRK09369.1"/>
    <property type="match status" value="1"/>
</dbReference>
<accession>A0A851GHB6</accession>
<comment type="catalytic activity">
    <reaction evidence="11 12">
        <text>phosphoenolpyruvate + UDP-N-acetyl-alpha-D-glucosamine = UDP-N-acetyl-3-O-(1-carboxyvinyl)-alpha-D-glucosamine + phosphate</text>
        <dbReference type="Rhea" id="RHEA:18681"/>
        <dbReference type="ChEBI" id="CHEBI:43474"/>
        <dbReference type="ChEBI" id="CHEBI:57705"/>
        <dbReference type="ChEBI" id="CHEBI:58702"/>
        <dbReference type="ChEBI" id="CHEBI:68483"/>
        <dbReference type="EC" id="2.5.1.7"/>
    </reaction>
</comment>
<sequence length="425" mass="44818">MDKLFVHGGHTLQGAVHISGSKNASLPILAATLLTGETCIIRRVPDVSDTNYMIQILAALGAEVERSSGTVRITAGTIDHDAPYEIVRKMRASICVMGPLLARLHKASVSLPGGCVIGDRPVDLHLKGLEALGAKIDMEGGNMHIEAAEGLHGSECDLSGKHGPTVLGTDNMMMAAVLAEGTTVIESAACEPEVVDLANFLNKMGAKITGAGTRRITVEGVDKLNGVEHTVIPDRIEAGTFMVAAAMAGCPEKGVTLHRVCREDLVPATEKLVESGHQVEFNEAGTSCTVTPGQNPIGANIVTAPFPGFPTDMQAQFTALFAITPGISVVEDTIFPQRFMHCAEMTRMGADIKVDNGTAVIQGSSDMSGAPVMASDLRASAALVLAGLCSKGTTEINRLYHIDRGYENIDDKLIMLGANIERVRE</sequence>
<comment type="similarity">
    <text evidence="10 12">Belongs to the EPSP synthase family. MurA subfamily.</text>
</comment>
<dbReference type="InterPro" id="IPR036968">
    <property type="entry name" value="Enolpyruvate_Tfrase_sf"/>
</dbReference>
<dbReference type="GO" id="GO:0019277">
    <property type="term" value="P:UDP-N-acetylgalactosamine biosynthetic process"/>
    <property type="evidence" value="ECO:0007669"/>
    <property type="project" value="InterPro"/>
</dbReference>
<comment type="pathway">
    <text evidence="2 12">Cell wall biogenesis; peptidoglycan biosynthesis.</text>
</comment>
<dbReference type="InterPro" id="IPR005750">
    <property type="entry name" value="UDP_GlcNAc_COvinyl_MurA"/>
</dbReference>
<evidence type="ECO:0000256" key="6">
    <source>
        <dbReference type="ARBA" id="ARBA00022960"/>
    </source>
</evidence>
<dbReference type="NCBIfam" id="TIGR01072">
    <property type="entry name" value="murA"/>
    <property type="match status" value="1"/>
</dbReference>
<evidence type="ECO:0000256" key="4">
    <source>
        <dbReference type="ARBA" id="ARBA00022618"/>
    </source>
</evidence>
<dbReference type="CDD" id="cd01555">
    <property type="entry name" value="UdpNAET"/>
    <property type="match status" value="1"/>
</dbReference>
<evidence type="ECO:0000256" key="5">
    <source>
        <dbReference type="ARBA" id="ARBA00022679"/>
    </source>
</evidence>
<dbReference type="Gene3D" id="3.65.10.10">
    <property type="entry name" value="Enolpyruvate transferase domain"/>
    <property type="match status" value="2"/>
</dbReference>
<dbReference type="FunFam" id="3.65.10.10:FF:000001">
    <property type="entry name" value="UDP-N-acetylglucosamine 1-carboxyvinyltransferase"/>
    <property type="match status" value="1"/>
</dbReference>
<evidence type="ECO:0000256" key="12">
    <source>
        <dbReference type="HAMAP-Rule" id="MF_00111"/>
    </source>
</evidence>
<keyword evidence="9 12" id="KW-0961">Cell wall biogenesis/degradation</keyword>
<keyword evidence="3 12" id="KW-0963">Cytoplasm</keyword>
<dbReference type="InterPro" id="IPR001986">
    <property type="entry name" value="Enolpyruvate_Tfrase_dom"/>
</dbReference>
<dbReference type="GO" id="GO:0009252">
    <property type="term" value="P:peptidoglycan biosynthetic process"/>
    <property type="evidence" value="ECO:0007669"/>
    <property type="project" value="UniProtKB-UniRule"/>
</dbReference>
<organism evidence="14 15">
    <name type="scientific">Oceaniferula marina</name>
    <dbReference type="NCBI Taxonomy" id="2748318"/>
    <lineage>
        <taxon>Bacteria</taxon>
        <taxon>Pseudomonadati</taxon>
        <taxon>Verrucomicrobiota</taxon>
        <taxon>Verrucomicrobiia</taxon>
        <taxon>Verrucomicrobiales</taxon>
        <taxon>Verrucomicrobiaceae</taxon>
        <taxon>Oceaniferula</taxon>
    </lineage>
</organism>
<evidence type="ECO:0000256" key="2">
    <source>
        <dbReference type="ARBA" id="ARBA00004752"/>
    </source>
</evidence>
<keyword evidence="6 12" id="KW-0133">Cell shape</keyword>
<dbReference type="AlphaFoldDB" id="A0A851GHB6"/>
<evidence type="ECO:0000256" key="7">
    <source>
        <dbReference type="ARBA" id="ARBA00022984"/>
    </source>
</evidence>
<evidence type="ECO:0000256" key="8">
    <source>
        <dbReference type="ARBA" id="ARBA00023306"/>
    </source>
</evidence>
<protein>
    <recommendedName>
        <fullName evidence="12">UDP-N-acetylglucosamine 1-carboxyvinyltransferase</fullName>
        <ecNumber evidence="12">2.5.1.7</ecNumber>
    </recommendedName>
    <alternativeName>
        <fullName evidence="12">Enoylpyruvate transferase</fullName>
    </alternativeName>
    <alternativeName>
        <fullName evidence="12">UDP-N-acetylglucosamine enolpyruvyl transferase</fullName>
        <shortName evidence="12">EPT</shortName>
    </alternativeName>
</protein>
<evidence type="ECO:0000256" key="9">
    <source>
        <dbReference type="ARBA" id="ARBA00023316"/>
    </source>
</evidence>
<keyword evidence="12" id="KW-0670">Pyruvate</keyword>
<dbReference type="SUPFAM" id="SSF55205">
    <property type="entry name" value="EPT/RTPC-like"/>
    <property type="match status" value="1"/>
</dbReference>
<feature type="active site" description="Proton donor" evidence="12">
    <location>
        <position position="115"/>
    </location>
</feature>
<evidence type="ECO:0000313" key="15">
    <source>
        <dbReference type="Proteomes" id="UP000557872"/>
    </source>
</evidence>
<evidence type="ECO:0000256" key="3">
    <source>
        <dbReference type="ARBA" id="ARBA00022490"/>
    </source>
</evidence>
<feature type="binding site" evidence="12">
    <location>
        <position position="334"/>
    </location>
    <ligand>
        <name>UDP-N-acetyl-alpha-D-glucosamine</name>
        <dbReference type="ChEBI" id="CHEBI:57705"/>
    </ligand>
</feature>
<dbReference type="EMBL" id="JACBAZ010000001">
    <property type="protein sequence ID" value="NWK54635.1"/>
    <property type="molecule type" value="Genomic_DNA"/>
</dbReference>
<comment type="function">
    <text evidence="12">Cell wall formation. Adds enolpyruvyl to UDP-N-acetylglucosamine.</text>
</comment>
<dbReference type="Proteomes" id="UP000557872">
    <property type="component" value="Unassembled WGS sequence"/>
</dbReference>
<dbReference type="InterPro" id="IPR013792">
    <property type="entry name" value="RNA3'P_cycl/enolpyr_Trfase_a/b"/>
</dbReference>
<comment type="subcellular location">
    <subcellularLocation>
        <location evidence="1 12">Cytoplasm</location>
    </subcellularLocation>
</comment>
<proteinExistence type="inferred from homology"/>
<dbReference type="GO" id="GO:0071555">
    <property type="term" value="P:cell wall organization"/>
    <property type="evidence" value="ECO:0007669"/>
    <property type="project" value="UniProtKB-KW"/>
</dbReference>
<dbReference type="PANTHER" id="PTHR43783">
    <property type="entry name" value="UDP-N-ACETYLGLUCOSAMINE 1-CARBOXYVINYLTRANSFERASE"/>
    <property type="match status" value="1"/>
</dbReference>
<evidence type="ECO:0000256" key="10">
    <source>
        <dbReference type="ARBA" id="ARBA00038367"/>
    </source>
</evidence>
<evidence type="ECO:0000259" key="13">
    <source>
        <dbReference type="Pfam" id="PF00275"/>
    </source>
</evidence>
<keyword evidence="4 12" id="KW-0132">Cell division</keyword>
<gene>
    <name evidence="12 14" type="primary">murA</name>
    <name evidence="14" type="ORF">HW115_03370</name>
</gene>
<keyword evidence="8 12" id="KW-0131">Cell cycle</keyword>
<keyword evidence="5 12" id="KW-0808">Transferase</keyword>
<dbReference type="Pfam" id="PF00275">
    <property type="entry name" value="EPSP_synthase"/>
    <property type="match status" value="1"/>
</dbReference>
<reference evidence="14 15" key="1">
    <citation type="submission" date="2020-07" db="EMBL/GenBank/DDBJ databases">
        <title>Roseicoccus Jingziensis gen. nov., sp. nov., isolated from coastal seawater.</title>
        <authorList>
            <person name="Feng X."/>
        </authorList>
    </citation>
    <scope>NUCLEOTIDE SEQUENCE [LARGE SCALE GENOMIC DNA]</scope>
    <source>
        <strain evidence="14 15">N1E253</strain>
    </source>
</reference>
<dbReference type="GO" id="GO:0008760">
    <property type="term" value="F:UDP-N-acetylglucosamine 1-carboxyvinyltransferase activity"/>
    <property type="evidence" value="ECO:0007669"/>
    <property type="project" value="UniProtKB-UniRule"/>
</dbReference>
<evidence type="ECO:0000256" key="11">
    <source>
        <dbReference type="ARBA" id="ARBA00047527"/>
    </source>
</evidence>
<dbReference type="GO" id="GO:0051301">
    <property type="term" value="P:cell division"/>
    <property type="evidence" value="ECO:0007669"/>
    <property type="project" value="UniProtKB-KW"/>
</dbReference>
<feature type="binding site" evidence="12">
    <location>
        <position position="312"/>
    </location>
    <ligand>
        <name>UDP-N-acetyl-alpha-D-glucosamine</name>
        <dbReference type="ChEBI" id="CHEBI:57705"/>
    </ligand>
</feature>
<keyword evidence="7 12" id="KW-0573">Peptidoglycan synthesis</keyword>